<dbReference type="RefSeq" id="WP_118244672.1">
    <property type="nucleotide sequence ID" value="NZ_QRJS01000060.1"/>
</dbReference>
<dbReference type="AlphaFoldDB" id="A0A414WQC9"/>
<comment type="caution">
    <text evidence="1">The sequence shown here is derived from an EMBL/GenBank/DDBJ whole genome shotgun (WGS) entry which is preliminary data.</text>
</comment>
<protein>
    <submittedName>
        <fullName evidence="1">Uncharacterized protein</fullName>
    </submittedName>
</protein>
<organism evidence="1 2">
    <name type="scientific">Phocaeicola plebeius</name>
    <dbReference type="NCBI Taxonomy" id="310297"/>
    <lineage>
        <taxon>Bacteria</taxon>
        <taxon>Pseudomonadati</taxon>
        <taxon>Bacteroidota</taxon>
        <taxon>Bacteroidia</taxon>
        <taxon>Bacteroidales</taxon>
        <taxon>Bacteroidaceae</taxon>
        <taxon>Phocaeicola</taxon>
    </lineage>
</organism>
<gene>
    <name evidence="1" type="ORF">DW204_14430</name>
</gene>
<dbReference type="EMBL" id="QRJS01000060">
    <property type="protein sequence ID" value="RHH39042.1"/>
    <property type="molecule type" value="Genomic_DNA"/>
</dbReference>
<evidence type="ECO:0000313" key="1">
    <source>
        <dbReference type="EMBL" id="RHH39042.1"/>
    </source>
</evidence>
<sequence length="219" mass="25205">MGTFDFFTSEIHNIISPLLEEHQELSYINEGDMKHGCISIVEQFKEMGLFEEYADSGLEDRMRIATSFYNEVSKTMGIDTEFGFVPMPYSMQGGYDPSTNSIELNINSLENPDCSGLFNTILHESRHAFQHRSVQNPDSVSVDNNTIDIWRQNFENYISPWLDYEAYREQPVEADAFDFADNMVPENNEGQMLAQVEEEQGVKNKEQFLNNELVDQPIV</sequence>
<name>A0A414WQC9_9BACT</name>
<accession>A0A414WQC9</accession>
<reference evidence="1 2" key="1">
    <citation type="submission" date="2018-08" db="EMBL/GenBank/DDBJ databases">
        <title>A genome reference for cultivated species of the human gut microbiota.</title>
        <authorList>
            <person name="Zou Y."/>
            <person name="Xue W."/>
            <person name="Luo G."/>
        </authorList>
    </citation>
    <scope>NUCLEOTIDE SEQUENCE [LARGE SCALE GENOMIC DNA]</scope>
    <source>
        <strain evidence="1 2">AM17-44</strain>
    </source>
</reference>
<evidence type="ECO:0000313" key="2">
    <source>
        <dbReference type="Proteomes" id="UP000284998"/>
    </source>
</evidence>
<proteinExistence type="predicted"/>
<dbReference type="Proteomes" id="UP000284998">
    <property type="component" value="Unassembled WGS sequence"/>
</dbReference>